<evidence type="ECO:0000313" key="1">
    <source>
        <dbReference type="EMBL" id="KAL0130032.1"/>
    </source>
</evidence>
<gene>
    <name evidence="1" type="ORF">PUN28_001963</name>
</gene>
<protein>
    <submittedName>
        <fullName evidence="1">Uncharacterized protein</fullName>
    </submittedName>
</protein>
<organism evidence="1 2">
    <name type="scientific">Cardiocondyla obscurior</name>
    <dbReference type="NCBI Taxonomy" id="286306"/>
    <lineage>
        <taxon>Eukaryota</taxon>
        <taxon>Metazoa</taxon>
        <taxon>Ecdysozoa</taxon>
        <taxon>Arthropoda</taxon>
        <taxon>Hexapoda</taxon>
        <taxon>Insecta</taxon>
        <taxon>Pterygota</taxon>
        <taxon>Neoptera</taxon>
        <taxon>Endopterygota</taxon>
        <taxon>Hymenoptera</taxon>
        <taxon>Apocrita</taxon>
        <taxon>Aculeata</taxon>
        <taxon>Formicoidea</taxon>
        <taxon>Formicidae</taxon>
        <taxon>Myrmicinae</taxon>
        <taxon>Cardiocondyla</taxon>
    </lineage>
</organism>
<accession>A0AAW2GS11</accession>
<dbReference type="Proteomes" id="UP001430953">
    <property type="component" value="Unassembled WGS sequence"/>
</dbReference>
<comment type="caution">
    <text evidence="1">The sequence shown here is derived from an EMBL/GenBank/DDBJ whole genome shotgun (WGS) entry which is preliminary data.</text>
</comment>
<reference evidence="1 2" key="1">
    <citation type="submission" date="2023-03" db="EMBL/GenBank/DDBJ databases">
        <title>High recombination rates correlate with genetic variation in Cardiocondyla obscurior ants.</title>
        <authorList>
            <person name="Errbii M."/>
        </authorList>
    </citation>
    <scope>NUCLEOTIDE SEQUENCE [LARGE SCALE GENOMIC DNA]</scope>
    <source>
        <strain evidence="1">Alpha-2009</strain>
        <tissue evidence="1">Whole body</tissue>
    </source>
</reference>
<dbReference type="AlphaFoldDB" id="A0AAW2GS11"/>
<proteinExistence type="predicted"/>
<name>A0AAW2GS11_9HYME</name>
<evidence type="ECO:0000313" key="2">
    <source>
        <dbReference type="Proteomes" id="UP001430953"/>
    </source>
</evidence>
<sequence length="41" mass="4843">MSFNSNSTIKVYVMHLLKDKFLKVPVLKLFPLSHEYNAQNF</sequence>
<dbReference type="EMBL" id="JADYXP020000002">
    <property type="protein sequence ID" value="KAL0130032.1"/>
    <property type="molecule type" value="Genomic_DNA"/>
</dbReference>
<keyword evidence="2" id="KW-1185">Reference proteome</keyword>